<dbReference type="Pfam" id="PF14808">
    <property type="entry name" value="TMEM164"/>
    <property type="match status" value="1"/>
</dbReference>
<feature type="transmembrane region" description="Helical" evidence="1">
    <location>
        <begin position="71"/>
        <end position="89"/>
    </location>
</feature>
<keyword evidence="1" id="KW-0812">Transmembrane</keyword>
<feature type="transmembrane region" description="Helical" evidence="1">
    <location>
        <begin position="162"/>
        <end position="185"/>
    </location>
</feature>
<feature type="transmembrane region" description="Helical" evidence="1">
    <location>
        <begin position="6"/>
        <end position="26"/>
    </location>
</feature>
<evidence type="ECO:0000256" key="1">
    <source>
        <dbReference type="SAM" id="Phobius"/>
    </source>
</evidence>
<protein>
    <recommendedName>
        <fullName evidence="4">TIGR02206 family membrane protein</fullName>
    </recommendedName>
</protein>
<gene>
    <name evidence="2" type="ORF">GCM10022286_21490</name>
</gene>
<proteinExistence type="predicted"/>
<feature type="transmembrane region" description="Helical" evidence="1">
    <location>
        <begin position="214"/>
        <end position="234"/>
    </location>
</feature>
<keyword evidence="1" id="KW-1133">Transmembrane helix</keyword>
<reference evidence="2" key="1">
    <citation type="journal article" date="2014" name="Int. J. Syst. Evol. Microbiol.">
        <title>Complete genome of a new Firmicutes species belonging to the dominant human colonic microbiota ('Ruminococcus bicirculans') reveals two chromosomes and a selective capacity to utilize plant glucans.</title>
        <authorList>
            <consortium name="NISC Comparative Sequencing Program"/>
            <person name="Wegmann U."/>
            <person name="Louis P."/>
            <person name="Goesmann A."/>
            <person name="Henrissat B."/>
            <person name="Duncan S.H."/>
            <person name="Flint H.J."/>
        </authorList>
    </citation>
    <scope>NUCLEOTIDE SEQUENCE</scope>
    <source>
        <strain evidence="2">JCM 17590</strain>
    </source>
</reference>
<dbReference type="EMBL" id="BAABBV010000001">
    <property type="protein sequence ID" value="GAA4162506.1"/>
    <property type="molecule type" value="Genomic_DNA"/>
</dbReference>
<accession>A0ABP7ZL29</accession>
<feature type="transmembrane region" description="Helical" evidence="1">
    <location>
        <begin position="38"/>
        <end position="59"/>
    </location>
</feature>
<dbReference type="Proteomes" id="UP001415169">
    <property type="component" value="Unassembled WGS sequence"/>
</dbReference>
<sequence length="264" mass="29728">MTPFTTTWSLYLLLLVGVTTGLWALLRKRPGRSWRLVLFAVALGNWGVSTLFTFNRIASHQYPDFVLSRNWPFHFCTLVTILLVPGMLATRQWWARPLHTLLFFPGALAAFLALASPGAQYESHVLWSMNSLFYVVHGLNVVLPVTHAALGGYRPRWRDAALSLLWFTVLGLLVLPVTLFARAFVDPAANYMYVFDPEGAGILVVLWKLIHVPVLYELPLLPILYPVLLLMVAIQRGFERLGRATRRPRDPELPTAIPVVTSAL</sequence>
<evidence type="ECO:0008006" key="4">
    <source>
        <dbReference type="Google" id="ProtNLM"/>
    </source>
</evidence>
<keyword evidence="1" id="KW-0472">Membrane</keyword>
<evidence type="ECO:0000313" key="2">
    <source>
        <dbReference type="EMBL" id="GAA4162506.1"/>
    </source>
</evidence>
<dbReference type="RefSeq" id="WP_344791778.1">
    <property type="nucleotide sequence ID" value="NZ_BAABBV010000001.1"/>
</dbReference>
<reference evidence="2" key="2">
    <citation type="submission" date="2023-12" db="EMBL/GenBank/DDBJ databases">
        <authorList>
            <person name="Sun Q."/>
            <person name="Inoue M."/>
        </authorList>
    </citation>
    <scope>NUCLEOTIDE SEQUENCE</scope>
    <source>
        <strain evidence="2">JCM 17590</strain>
    </source>
</reference>
<comment type="caution">
    <text evidence="2">The sequence shown here is derived from an EMBL/GenBank/DDBJ whole genome shotgun (WGS) entry which is preliminary data.</text>
</comment>
<keyword evidence="3" id="KW-1185">Reference proteome</keyword>
<name>A0ABP7ZL29_9MICO</name>
<feature type="transmembrane region" description="Helical" evidence="1">
    <location>
        <begin position="131"/>
        <end position="150"/>
    </location>
</feature>
<organism evidence="2 3">
    <name type="scientific">Gryllotalpicola daejeonensis</name>
    <dbReference type="NCBI Taxonomy" id="993087"/>
    <lineage>
        <taxon>Bacteria</taxon>
        <taxon>Bacillati</taxon>
        <taxon>Actinomycetota</taxon>
        <taxon>Actinomycetes</taxon>
        <taxon>Micrococcales</taxon>
        <taxon>Microbacteriaceae</taxon>
        <taxon>Gryllotalpicola</taxon>
    </lineage>
</organism>
<evidence type="ECO:0000313" key="3">
    <source>
        <dbReference type="Proteomes" id="UP001415169"/>
    </source>
</evidence>
<feature type="transmembrane region" description="Helical" evidence="1">
    <location>
        <begin position="101"/>
        <end position="119"/>
    </location>
</feature>